<dbReference type="EMBL" id="JAVREI010000001">
    <property type="protein sequence ID" value="MDT0274285.1"/>
    <property type="molecule type" value="Genomic_DNA"/>
</dbReference>
<keyword evidence="2" id="KW-0238">DNA-binding</keyword>
<sequence length="145" mass="16049">MPDDIDVFDRLLEIALLIQADMARELEPAGLTAARTHLLWVAHSSGPSTQQALAHALQVSPRNVTGLVDALEARGFVRRSPHPTDRRATLVSLTEQGTQAVTEMEEGRRRIAAHVVSDFDVDRLQHFRADLDAVTARLHELMDPS</sequence>
<proteinExistence type="predicted"/>
<dbReference type="Proteomes" id="UP001183222">
    <property type="component" value="Unassembled WGS sequence"/>
</dbReference>
<dbReference type="SUPFAM" id="SSF46785">
    <property type="entry name" value="Winged helix' DNA-binding domain"/>
    <property type="match status" value="1"/>
</dbReference>
<keyword evidence="6" id="KW-1185">Reference proteome</keyword>
<dbReference type="SMART" id="SM00347">
    <property type="entry name" value="HTH_MARR"/>
    <property type="match status" value="1"/>
</dbReference>
<evidence type="ECO:0000256" key="1">
    <source>
        <dbReference type="ARBA" id="ARBA00023015"/>
    </source>
</evidence>
<dbReference type="RefSeq" id="WP_311343139.1">
    <property type="nucleotide sequence ID" value="NZ_JAVREI010000001.1"/>
</dbReference>
<gene>
    <name evidence="5" type="ORF">RM425_00060</name>
</gene>
<dbReference type="InterPro" id="IPR036390">
    <property type="entry name" value="WH_DNA-bd_sf"/>
</dbReference>
<dbReference type="Gene3D" id="1.10.10.10">
    <property type="entry name" value="Winged helix-like DNA-binding domain superfamily/Winged helix DNA-binding domain"/>
    <property type="match status" value="1"/>
</dbReference>
<name>A0ABU2K1S3_9ACTN</name>
<dbReference type="PRINTS" id="PR00598">
    <property type="entry name" value="HTHMARR"/>
</dbReference>
<evidence type="ECO:0000313" key="6">
    <source>
        <dbReference type="Proteomes" id="UP001183222"/>
    </source>
</evidence>
<comment type="caution">
    <text evidence="5">The sequence shown here is derived from an EMBL/GenBank/DDBJ whole genome shotgun (WGS) entry which is preliminary data.</text>
</comment>
<reference evidence="6" key="1">
    <citation type="submission" date="2023-07" db="EMBL/GenBank/DDBJ databases">
        <title>30 novel species of actinomycetes from the DSMZ collection.</title>
        <authorList>
            <person name="Nouioui I."/>
        </authorList>
    </citation>
    <scope>NUCLEOTIDE SEQUENCE [LARGE SCALE GENOMIC DNA]</scope>
    <source>
        <strain evidence="6">DSM 46792</strain>
    </source>
</reference>
<keyword evidence="1" id="KW-0805">Transcription regulation</keyword>
<dbReference type="Pfam" id="PF01047">
    <property type="entry name" value="MarR"/>
    <property type="match status" value="1"/>
</dbReference>
<organism evidence="5 6">
    <name type="scientific">Blastococcus goldschmidtiae</name>
    <dbReference type="NCBI Taxonomy" id="3075546"/>
    <lineage>
        <taxon>Bacteria</taxon>
        <taxon>Bacillati</taxon>
        <taxon>Actinomycetota</taxon>
        <taxon>Actinomycetes</taxon>
        <taxon>Geodermatophilales</taxon>
        <taxon>Geodermatophilaceae</taxon>
        <taxon>Blastococcus</taxon>
    </lineage>
</organism>
<evidence type="ECO:0000313" key="5">
    <source>
        <dbReference type="EMBL" id="MDT0274285.1"/>
    </source>
</evidence>
<evidence type="ECO:0000256" key="2">
    <source>
        <dbReference type="ARBA" id="ARBA00023125"/>
    </source>
</evidence>
<evidence type="ECO:0000256" key="3">
    <source>
        <dbReference type="ARBA" id="ARBA00023163"/>
    </source>
</evidence>
<accession>A0ABU2K1S3</accession>
<feature type="domain" description="HTH marR-type" evidence="4">
    <location>
        <begin position="4"/>
        <end position="143"/>
    </location>
</feature>
<dbReference type="PANTHER" id="PTHR42756:SF1">
    <property type="entry name" value="TRANSCRIPTIONAL REPRESSOR OF EMRAB OPERON"/>
    <property type="match status" value="1"/>
</dbReference>
<evidence type="ECO:0000259" key="4">
    <source>
        <dbReference type="PROSITE" id="PS50995"/>
    </source>
</evidence>
<protein>
    <submittedName>
        <fullName evidence="5">MarR family transcriptional regulator</fullName>
    </submittedName>
</protein>
<dbReference type="InterPro" id="IPR000835">
    <property type="entry name" value="HTH_MarR-typ"/>
</dbReference>
<dbReference type="PANTHER" id="PTHR42756">
    <property type="entry name" value="TRANSCRIPTIONAL REGULATOR, MARR"/>
    <property type="match status" value="1"/>
</dbReference>
<keyword evidence="3" id="KW-0804">Transcription</keyword>
<dbReference type="PROSITE" id="PS01117">
    <property type="entry name" value="HTH_MARR_1"/>
    <property type="match status" value="1"/>
</dbReference>
<dbReference type="PROSITE" id="PS50995">
    <property type="entry name" value="HTH_MARR_2"/>
    <property type="match status" value="1"/>
</dbReference>
<dbReference type="InterPro" id="IPR036388">
    <property type="entry name" value="WH-like_DNA-bd_sf"/>
</dbReference>
<dbReference type="InterPro" id="IPR023187">
    <property type="entry name" value="Tscrpt_reg_MarR-type_CS"/>
</dbReference>